<evidence type="ECO:0000256" key="2">
    <source>
        <dbReference type="ARBA" id="ARBA00023002"/>
    </source>
</evidence>
<comment type="similarity">
    <text evidence="1">Belongs to the Glu/Leu/Phe/Val dehydrogenases family.</text>
</comment>
<dbReference type="SUPFAM" id="SSF51735">
    <property type="entry name" value="NAD(P)-binding Rossmann-fold domains"/>
    <property type="match status" value="1"/>
</dbReference>
<organism evidence="5 6">
    <name type="scientific">Pseudomonas fluvialis</name>
    <dbReference type="NCBI Taxonomy" id="1793966"/>
    <lineage>
        <taxon>Bacteria</taxon>
        <taxon>Pseudomonadati</taxon>
        <taxon>Pseudomonadota</taxon>
        <taxon>Gammaproteobacteria</taxon>
        <taxon>Pseudomonadales</taxon>
        <taxon>Pseudomonadaceae</taxon>
        <taxon>Pseudomonas</taxon>
    </lineage>
</organism>
<protein>
    <submittedName>
        <fullName evidence="5">Leucine dehydrogenase</fullName>
    </submittedName>
</protein>
<keyword evidence="3" id="KW-0520">NAD</keyword>
<dbReference type="Gene3D" id="3.40.50.720">
    <property type="entry name" value="NAD(P)-binding Rossmann-like Domain"/>
    <property type="match status" value="1"/>
</dbReference>
<feature type="domain" description="Glutamate/phenylalanine/leucine/valine/L-tryptophan dehydrogenase C-terminal" evidence="4">
    <location>
        <begin position="138"/>
        <end position="343"/>
    </location>
</feature>
<accession>A0ABQ2AN70</accession>
<dbReference type="PANTHER" id="PTHR42722">
    <property type="entry name" value="LEUCINE DEHYDROGENASE"/>
    <property type="match status" value="1"/>
</dbReference>
<dbReference type="PIRSF" id="PIRSF000188">
    <property type="entry name" value="Phe_leu_dh"/>
    <property type="match status" value="1"/>
</dbReference>
<evidence type="ECO:0000256" key="1">
    <source>
        <dbReference type="ARBA" id="ARBA00006382"/>
    </source>
</evidence>
<dbReference type="InterPro" id="IPR006097">
    <property type="entry name" value="Glu/Leu/Phe/Val/Trp_DH_dimer"/>
</dbReference>
<proteinExistence type="inferred from homology"/>
<dbReference type="Gene3D" id="3.40.50.10860">
    <property type="entry name" value="Leucine Dehydrogenase, chain A, domain 1"/>
    <property type="match status" value="1"/>
</dbReference>
<comment type="caution">
    <text evidence="5">The sequence shown here is derived from an EMBL/GenBank/DDBJ whole genome shotgun (WGS) entry which is preliminary data.</text>
</comment>
<sequence length="343" mass="35976">MFRQMQSSGAQALHLVQDPRSGLQAIIAVQPGQRGPALAGCSYLPWEDEYQALQRTLQRARSMSYRTALAGLPFSGGHAWLRRPAHVRSRAELFEAFGRVLDELSGRVVGIADEGSSCADMDCLAQYTRYVGGISAQGEPALHGALGVFAAIRATAMARLGSDDLSGLRVAVHGLDDLGWALAAQLAAAGVELLVSDADAGRLELAQDELGARVLESEVLLASPCDLLVPCSGQGLLDSRRVAGLRCAAVAGAVDGLLAAPELAEELAARGILLAPDFVINIGALLHTALHYLGEPASRLTAELAQIGLRLTDIYAQAQAHNCSPTRIAVARAEALLHGAAQQ</sequence>
<dbReference type="InterPro" id="IPR036291">
    <property type="entry name" value="NAD(P)-bd_dom_sf"/>
</dbReference>
<dbReference type="EMBL" id="BMDE01000004">
    <property type="protein sequence ID" value="GGH92813.1"/>
    <property type="molecule type" value="Genomic_DNA"/>
</dbReference>
<dbReference type="Proteomes" id="UP000655550">
    <property type="component" value="Unassembled WGS sequence"/>
</dbReference>
<gene>
    <name evidence="5" type="primary">ldh</name>
    <name evidence="5" type="ORF">GCM10007363_15970</name>
</gene>
<dbReference type="InterPro" id="IPR046346">
    <property type="entry name" value="Aminoacid_DH-like_N_sf"/>
</dbReference>
<reference evidence="6" key="1">
    <citation type="journal article" date="2019" name="Int. J. Syst. Evol. Microbiol.">
        <title>The Global Catalogue of Microorganisms (GCM) 10K type strain sequencing project: providing services to taxonomists for standard genome sequencing and annotation.</title>
        <authorList>
            <consortium name="The Broad Institute Genomics Platform"/>
            <consortium name="The Broad Institute Genome Sequencing Center for Infectious Disease"/>
            <person name="Wu L."/>
            <person name="Ma J."/>
        </authorList>
    </citation>
    <scope>NUCLEOTIDE SEQUENCE [LARGE SCALE GENOMIC DNA]</scope>
    <source>
        <strain evidence="6">CCM 8778</strain>
    </source>
</reference>
<evidence type="ECO:0000313" key="6">
    <source>
        <dbReference type="Proteomes" id="UP000655550"/>
    </source>
</evidence>
<evidence type="ECO:0000256" key="3">
    <source>
        <dbReference type="ARBA" id="ARBA00023027"/>
    </source>
</evidence>
<dbReference type="InterPro" id="IPR016211">
    <property type="entry name" value="Glu/Phe/Leu/Val/Trp_DH_bac/arc"/>
</dbReference>
<evidence type="ECO:0000313" key="5">
    <source>
        <dbReference type="EMBL" id="GGH92813.1"/>
    </source>
</evidence>
<keyword evidence="2" id="KW-0560">Oxidoreductase</keyword>
<evidence type="ECO:0000259" key="4">
    <source>
        <dbReference type="SMART" id="SM00839"/>
    </source>
</evidence>
<keyword evidence="6" id="KW-1185">Reference proteome</keyword>
<name>A0ABQ2AN70_9PSED</name>
<dbReference type="Pfam" id="PF02812">
    <property type="entry name" value="ELFV_dehydrog_N"/>
    <property type="match status" value="1"/>
</dbReference>
<dbReference type="RefSeq" id="WP_093985062.1">
    <property type="nucleotide sequence ID" value="NZ_BMDE01000004.1"/>
</dbReference>
<dbReference type="SMART" id="SM00839">
    <property type="entry name" value="ELFV_dehydrog"/>
    <property type="match status" value="1"/>
</dbReference>
<dbReference type="InterPro" id="IPR006096">
    <property type="entry name" value="Glu/Leu/Phe/Val/Trp_DH_C"/>
</dbReference>
<dbReference type="SUPFAM" id="SSF53223">
    <property type="entry name" value="Aminoacid dehydrogenase-like, N-terminal domain"/>
    <property type="match status" value="1"/>
</dbReference>
<dbReference type="PANTHER" id="PTHR42722:SF1">
    <property type="entry name" value="VALINE DEHYDROGENASE"/>
    <property type="match status" value="1"/>
</dbReference>